<comment type="caution">
    <text evidence="1">The sequence shown here is derived from an EMBL/GenBank/DDBJ whole genome shotgun (WGS) entry which is preliminary data.</text>
</comment>
<sequence>MNSQENVQHLGDDLLVGLEVLLDRGVPLIDELAEFIDRRGGPSLASILDDLRERATVPAPAESRHAAPSQTDITSEVLRYRSNVEKPAADIPREYKATHPSAVRKVALGGRDAEVLAVAALEPDLSGLSVAPGVSSLALRVSPEISADATH</sequence>
<protein>
    <submittedName>
        <fullName evidence="1">Uncharacterized protein</fullName>
    </submittedName>
</protein>
<dbReference type="AlphaFoldDB" id="A0A3L6Q6Q8"/>
<keyword evidence="2" id="KW-1185">Reference proteome</keyword>
<reference evidence="2" key="1">
    <citation type="journal article" date="2019" name="Nat. Commun.">
        <title>The genome of broomcorn millet.</title>
        <authorList>
            <person name="Zou C."/>
            <person name="Miki D."/>
            <person name="Li D."/>
            <person name="Tang Q."/>
            <person name="Xiao L."/>
            <person name="Rajput S."/>
            <person name="Deng P."/>
            <person name="Jia W."/>
            <person name="Huang R."/>
            <person name="Zhang M."/>
            <person name="Sun Y."/>
            <person name="Hu J."/>
            <person name="Fu X."/>
            <person name="Schnable P.S."/>
            <person name="Li F."/>
            <person name="Zhang H."/>
            <person name="Feng B."/>
            <person name="Zhu X."/>
            <person name="Liu R."/>
            <person name="Schnable J.C."/>
            <person name="Zhu J.-K."/>
            <person name="Zhang H."/>
        </authorList>
    </citation>
    <scope>NUCLEOTIDE SEQUENCE [LARGE SCALE GENOMIC DNA]</scope>
</reference>
<gene>
    <name evidence="1" type="ORF">C2845_PM15G16890</name>
</gene>
<dbReference type="Proteomes" id="UP000275267">
    <property type="component" value="Unassembled WGS sequence"/>
</dbReference>
<name>A0A3L6Q6Q8_PANMI</name>
<evidence type="ECO:0000313" key="2">
    <source>
        <dbReference type="Proteomes" id="UP000275267"/>
    </source>
</evidence>
<proteinExistence type="predicted"/>
<dbReference type="EMBL" id="PQIB02000013">
    <property type="protein sequence ID" value="RLM74354.1"/>
    <property type="molecule type" value="Genomic_DNA"/>
</dbReference>
<organism evidence="1 2">
    <name type="scientific">Panicum miliaceum</name>
    <name type="common">Proso millet</name>
    <name type="synonym">Broomcorn millet</name>
    <dbReference type="NCBI Taxonomy" id="4540"/>
    <lineage>
        <taxon>Eukaryota</taxon>
        <taxon>Viridiplantae</taxon>
        <taxon>Streptophyta</taxon>
        <taxon>Embryophyta</taxon>
        <taxon>Tracheophyta</taxon>
        <taxon>Spermatophyta</taxon>
        <taxon>Magnoliopsida</taxon>
        <taxon>Liliopsida</taxon>
        <taxon>Poales</taxon>
        <taxon>Poaceae</taxon>
        <taxon>PACMAD clade</taxon>
        <taxon>Panicoideae</taxon>
        <taxon>Panicodae</taxon>
        <taxon>Paniceae</taxon>
        <taxon>Panicinae</taxon>
        <taxon>Panicum</taxon>
        <taxon>Panicum sect. Panicum</taxon>
    </lineage>
</organism>
<evidence type="ECO:0000313" key="1">
    <source>
        <dbReference type="EMBL" id="RLM74354.1"/>
    </source>
</evidence>
<accession>A0A3L6Q6Q8</accession>